<name>A0A4U1Z168_9VIBR</name>
<comment type="caution">
    <text evidence="2">The sequence shown here is derived from an EMBL/GenBank/DDBJ whole genome shotgun (WGS) entry which is preliminary data.</text>
</comment>
<dbReference type="Proteomes" id="UP000307574">
    <property type="component" value="Unassembled WGS sequence"/>
</dbReference>
<sequence>MGKVSEEKIEQALALFISEDRKINANAIARYLGCQRSNIANNYPKLLAKIDTARQVQKKQWDNRDLSYKNKKLTEQNKKQQKAISQLSKSAKGDDVSALLSHINALYSMYDDMRVRYENASELLLEYKEKYGKL</sequence>
<proteinExistence type="predicted"/>
<accession>A0A4U1Z168</accession>
<dbReference type="AlphaFoldDB" id="A0A4U1Z168"/>
<gene>
    <name evidence="2" type="ORF">FCV50_21510</name>
</gene>
<dbReference type="EMBL" id="SYUV01000094">
    <property type="protein sequence ID" value="TKF26141.1"/>
    <property type="molecule type" value="Genomic_DNA"/>
</dbReference>
<evidence type="ECO:0000313" key="3">
    <source>
        <dbReference type="Proteomes" id="UP000307574"/>
    </source>
</evidence>
<evidence type="ECO:0000256" key="1">
    <source>
        <dbReference type="SAM" id="MobiDB-lite"/>
    </source>
</evidence>
<evidence type="ECO:0000313" key="2">
    <source>
        <dbReference type="EMBL" id="TKF26141.1"/>
    </source>
</evidence>
<feature type="compositionally biased region" description="Basic and acidic residues" evidence="1">
    <location>
        <begin position="61"/>
        <end position="78"/>
    </location>
</feature>
<dbReference type="RefSeq" id="WP_053309202.1">
    <property type="nucleotide sequence ID" value="NZ_SYUV01000094.1"/>
</dbReference>
<organism evidence="2 3">
    <name type="scientific">Vibrio kanaloae</name>
    <dbReference type="NCBI Taxonomy" id="170673"/>
    <lineage>
        <taxon>Bacteria</taxon>
        <taxon>Pseudomonadati</taxon>
        <taxon>Pseudomonadota</taxon>
        <taxon>Gammaproteobacteria</taxon>
        <taxon>Vibrionales</taxon>
        <taxon>Vibrionaceae</taxon>
        <taxon>Vibrio</taxon>
    </lineage>
</organism>
<protein>
    <submittedName>
        <fullName evidence="2">Uncharacterized protein</fullName>
    </submittedName>
</protein>
<reference evidence="2 3" key="1">
    <citation type="submission" date="2019-04" db="EMBL/GenBank/DDBJ databases">
        <title>A reverse ecology approach based on a biological definition of microbial populations.</title>
        <authorList>
            <person name="Arevalo P."/>
            <person name="Vaninsberghe D."/>
            <person name="Elsherbini J."/>
            <person name="Gore J."/>
            <person name="Polz M."/>
        </authorList>
    </citation>
    <scope>NUCLEOTIDE SEQUENCE [LARGE SCALE GENOMIC DNA]</scope>
    <source>
        <strain evidence="2 3">10N.261.46.F4</strain>
    </source>
</reference>
<feature type="region of interest" description="Disordered" evidence="1">
    <location>
        <begin position="61"/>
        <end position="95"/>
    </location>
</feature>